<proteinExistence type="predicted"/>
<dbReference type="SFLD" id="SFLDG01144">
    <property type="entry name" value="C2.B.4:_PGP_Like"/>
    <property type="match status" value="1"/>
</dbReference>
<dbReference type="GO" id="GO:0005829">
    <property type="term" value="C:cytosol"/>
    <property type="evidence" value="ECO:0007669"/>
    <property type="project" value="TreeGrafter"/>
</dbReference>
<dbReference type="EMBL" id="BNJK01000001">
    <property type="protein sequence ID" value="GHO91440.1"/>
    <property type="molecule type" value="Genomic_DNA"/>
</dbReference>
<dbReference type="PROSITE" id="PS01229">
    <property type="entry name" value="COF_2"/>
    <property type="match status" value="1"/>
</dbReference>
<dbReference type="PANTHER" id="PTHR10000:SF8">
    <property type="entry name" value="HAD SUPERFAMILY HYDROLASE-LIKE, TYPE 3"/>
    <property type="match status" value="1"/>
</dbReference>
<dbReference type="Pfam" id="PF08282">
    <property type="entry name" value="Hydrolase_3"/>
    <property type="match status" value="1"/>
</dbReference>
<dbReference type="InterPro" id="IPR036412">
    <property type="entry name" value="HAD-like_sf"/>
</dbReference>
<accession>A0A8J3IIL6</accession>
<dbReference type="RefSeq" id="WP_220202335.1">
    <property type="nucleotide sequence ID" value="NZ_BNJK01000001.1"/>
</dbReference>
<dbReference type="NCBIfam" id="TIGR01484">
    <property type="entry name" value="HAD-SF-IIB"/>
    <property type="match status" value="1"/>
</dbReference>
<sequence>MYRLLAIDLDGTLLTPQRIITSRTYAALRQAVAGGVKLVIASGQTLDVLRAVCANLPLNVPQIIYNGAIIADIQSGTALYEQLVPDEHILSTLALLRRMHLHRVYHTHKRVYVDEGTPNARNWYHPPVPPAIEVPEVESLYPQPCIKLVGVGNAATLREKREELERMLAGQLYVTQASRHLLEFLHPEVSKGHALATLVRILKVRPEEVAAIGDNHNDIGMLQFAGLGIAMGNAHDEVKAVADHVTTSNAEEGVALAIEEKILPFLPR</sequence>
<dbReference type="GO" id="GO:0000287">
    <property type="term" value="F:magnesium ion binding"/>
    <property type="evidence" value="ECO:0007669"/>
    <property type="project" value="TreeGrafter"/>
</dbReference>
<dbReference type="Gene3D" id="3.30.1240.10">
    <property type="match status" value="1"/>
</dbReference>
<keyword evidence="1" id="KW-0378">Hydrolase</keyword>
<evidence type="ECO:0000313" key="1">
    <source>
        <dbReference type="EMBL" id="GHO91440.1"/>
    </source>
</evidence>
<dbReference type="Proteomes" id="UP000597444">
    <property type="component" value="Unassembled WGS sequence"/>
</dbReference>
<protein>
    <submittedName>
        <fullName evidence="1">Hydrolase</fullName>
    </submittedName>
</protein>
<dbReference type="AlphaFoldDB" id="A0A8J3IIL6"/>
<dbReference type="CDD" id="cd07516">
    <property type="entry name" value="HAD_Pase"/>
    <property type="match status" value="1"/>
</dbReference>
<dbReference type="InterPro" id="IPR006379">
    <property type="entry name" value="HAD-SF_hydro_IIB"/>
</dbReference>
<dbReference type="GO" id="GO:0016791">
    <property type="term" value="F:phosphatase activity"/>
    <property type="evidence" value="ECO:0007669"/>
    <property type="project" value="TreeGrafter"/>
</dbReference>
<reference evidence="1" key="1">
    <citation type="submission" date="2020-10" db="EMBL/GenBank/DDBJ databases">
        <title>Taxonomic study of unclassified bacteria belonging to the class Ktedonobacteria.</title>
        <authorList>
            <person name="Yabe S."/>
            <person name="Wang C.M."/>
            <person name="Zheng Y."/>
            <person name="Sakai Y."/>
            <person name="Cavaletti L."/>
            <person name="Monciardini P."/>
            <person name="Donadio S."/>
        </authorList>
    </citation>
    <scope>NUCLEOTIDE SEQUENCE</scope>
    <source>
        <strain evidence="1">ID150040</strain>
    </source>
</reference>
<dbReference type="SFLD" id="SFLDS00003">
    <property type="entry name" value="Haloacid_Dehalogenase"/>
    <property type="match status" value="1"/>
</dbReference>
<dbReference type="SUPFAM" id="SSF56784">
    <property type="entry name" value="HAD-like"/>
    <property type="match status" value="1"/>
</dbReference>
<dbReference type="Gene3D" id="3.40.50.1000">
    <property type="entry name" value="HAD superfamily/HAD-like"/>
    <property type="match status" value="1"/>
</dbReference>
<evidence type="ECO:0000313" key="2">
    <source>
        <dbReference type="Proteomes" id="UP000597444"/>
    </source>
</evidence>
<dbReference type="PANTHER" id="PTHR10000">
    <property type="entry name" value="PHOSPHOSERINE PHOSPHATASE"/>
    <property type="match status" value="1"/>
</dbReference>
<comment type="caution">
    <text evidence="1">The sequence shown here is derived from an EMBL/GenBank/DDBJ whole genome shotgun (WGS) entry which is preliminary data.</text>
</comment>
<dbReference type="NCBIfam" id="TIGR00099">
    <property type="entry name" value="Cof-subfamily"/>
    <property type="match status" value="1"/>
</dbReference>
<name>A0A8J3IIL6_9CHLR</name>
<gene>
    <name evidence="1" type="ORF">KSF_014880</name>
</gene>
<keyword evidence="2" id="KW-1185">Reference proteome</keyword>
<dbReference type="InterPro" id="IPR023214">
    <property type="entry name" value="HAD_sf"/>
</dbReference>
<dbReference type="InterPro" id="IPR000150">
    <property type="entry name" value="Cof"/>
</dbReference>
<organism evidence="1 2">
    <name type="scientific">Reticulibacter mediterranei</name>
    <dbReference type="NCBI Taxonomy" id="2778369"/>
    <lineage>
        <taxon>Bacteria</taxon>
        <taxon>Bacillati</taxon>
        <taxon>Chloroflexota</taxon>
        <taxon>Ktedonobacteria</taxon>
        <taxon>Ktedonobacterales</taxon>
        <taxon>Reticulibacteraceae</taxon>
        <taxon>Reticulibacter</taxon>
    </lineage>
</organism>
<dbReference type="PROSITE" id="PS01228">
    <property type="entry name" value="COF_1"/>
    <property type="match status" value="1"/>
</dbReference>
<dbReference type="SFLD" id="SFLDG01140">
    <property type="entry name" value="C2.B:_Phosphomannomutase_and_P"/>
    <property type="match status" value="1"/>
</dbReference>